<evidence type="ECO:0000256" key="5">
    <source>
        <dbReference type="ARBA" id="ARBA00022519"/>
    </source>
</evidence>
<dbReference type="Pfam" id="PF25994">
    <property type="entry name" value="HH_AprE"/>
    <property type="match status" value="1"/>
</dbReference>
<keyword evidence="5 9" id="KW-0997">Cell inner membrane</keyword>
<evidence type="ECO:0000256" key="3">
    <source>
        <dbReference type="ARBA" id="ARBA00022448"/>
    </source>
</evidence>
<evidence type="ECO:0000256" key="7">
    <source>
        <dbReference type="ARBA" id="ARBA00022989"/>
    </source>
</evidence>
<keyword evidence="6" id="KW-0812">Transmembrane</keyword>
<evidence type="ECO:0000256" key="4">
    <source>
        <dbReference type="ARBA" id="ARBA00022475"/>
    </source>
</evidence>
<evidence type="ECO:0000256" key="2">
    <source>
        <dbReference type="ARBA" id="ARBA00009477"/>
    </source>
</evidence>
<keyword evidence="13" id="KW-1185">Reference proteome</keyword>
<reference evidence="13" key="1">
    <citation type="submission" date="2016-11" db="EMBL/GenBank/DDBJ databases">
        <authorList>
            <person name="Varghese N."/>
            <person name="Submissions S."/>
        </authorList>
    </citation>
    <scope>NUCLEOTIDE SEQUENCE [LARGE SCALE GENOMIC DNA]</scope>
    <source>
        <strain evidence="13">DSM 29327</strain>
    </source>
</reference>
<dbReference type="InterPro" id="IPR058982">
    <property type="entry name" value="Beta-barrel_AprE"/>
</dbReference>
<dbReference type="PANTHER" id="PTHR30386:SF26">
    <property type="entry name" value="TRANSPORT PROTEIN COMB"/>
    <property type="match status" value="1"/>
</dbReference>
<evidence type="ECO:0000259" key="11">
    <source>
        <dbReference type="Pfam" id="PF26002"/>
    </source>
</evidence>
<dbReference type="Gene3D" id="2.40.50.100">
    <property type="match status" value="1"/>
</dbReference>
<comment type="similarity">
    <text evidence="2 9">Belongs to the membrane fusion protein (MFP) (TC 8.A.1) family.</text>
</comment>
<dbReference type="NCBIfam" id="TIGR01843">
    <property type="entry name" value="type_I_hlyD"/>
    <property type="match status" value="1"/>
</dbReference>
<evidence type="ECO:0000256" key="9">
    <source>
        <dbReference type="RuleBase" id="RU365093"/>
    </source>
</evidence>
<feature type="domain" description="AprE-like beta-barrel" evidence="11">
    <location>
        <begin position="323"/>
        <end position="412"/>
    </location>
</feature>
<evidence type="ECO:0000256" key="6">
    <source>
        <dbReference type="ARBA" id="ARBA00022692"/>
    </source>
</evidence>
<evidence type="ECO:0000313" key="12">
    <source>
        <dbReference type="EMBL" id="SHL25946.1"/>
    </source>
</evidence>
<name>A0A1M6Z612_9RHOB</name>
<dbReference type="Gene3D" id="2.40.30.170">
    <property type="match status" value="1"/>
</dbReference>
<keyword evidence="3 9" id="KW-0813">Transport</keyword>
<proteinExistence type="inferred from homology"/>
<dbReference type="AlphaFoldDB" id="A0A1M6Z612"/>
<evidence type="ECO:0000259" key="10">
    <source>
        <dbReference type="Pfam" id="PF25994"/>
    </source>
</evidence>
<dbReference type="PANTHER" id="PTHR30386">
    <property type="entry name" value="MEMBRANE FUSION SUBUNIT OF EMRAB-TOLC MULTIDRUG EFFLUX PUMP"/>
    <property type="match status" value="1"/>
</dbReference>
<dbReference type="STRING" id="1054996.SAMN05444414_1099"/>
<dbReference type="SUPFAM" id="SSF111369">
    <property type="entry name" value="HlyD-like secretion proteins"/>
    <property type="match status" value="1"/>
</dbReference>
<gene>
    <name evidence="12" type="ORF">SAMN05444414_1099</name>
</gene>
<sequence length="436" mass="48371">MARNHDLDRLAREMRGRSALRGSLLLLTILAFLTTAVIWAANTEIDDVTRADGRIVPSASVQVIEAAEPGVLKALHVKEGEIVEKGDLLMELDGSLLDSQFDQEQQRAYGLMARIERLQTEIDGADLAFSPDLVARAVDVVKSETALYRGRQVELGAEIDILERQRLQRRQEYEEGLVDRQTAKETLAVLTEERDMMEPLVERGMEPATTLLSLRRSEAEWRGREVRARASLTRLQSALDEIDDRIAALRSRFRSAALTDLATATAELAALKPALPALESRAARSRLYAPVRGIVNRIHSPTVGAMARPGEELIEIVPLDDTLLVEAYVRPDDIAFLYPGQPVKVTITAYDASRYGSLSGEVLRIGADTVTRTERSEEEVFVVEIRTTDTILDADGVEVEIMPGMVAQANILAGRKTVLDYILKPIVRIKDRALRD</sequence>
<dbReference type="PRINTS" id="PR01490">
    <property type="entry name" value="RTXTOXIND"/>
</dbReference>
<dbReference type="RefSeq" id="WP_073197546.1">
    <property type="nucleotide sequence ID" value="NZ_FRBN01000009.1"/>
</dbReference>
<dbReference type="GO" id="GO:0005886">
    <property type="term" value="C:plasma membrane"/>
    <property type="evidence" value="ECO:0007669"/>
    <property type="project" value="UniProtKB-SubCell"/>
</dbReference>
<dbReference type="OrthoDB" id="9810980at2"/>
<keyword evidence="7" id="KW-1133">Transmembrane helix</keyword>
<dbReference type="InterPro" id="IPR058781">
    <property type="entry name" value="HH_AprE-like"/>
</dbReference>
<dbReference type="Proteomes" id="UP000184191">
    <property type="component" value="Unassembled WGS sequence"/>
</dbReference>
<dbReference type="InterPro" id="IPR050739">
    <property type="entry name" value="MFP"/>
</dbReference>
<keyword evidence="4 9" id="KW-1003">Cell membrane</keyword>
<dbReference type="GO" id="GO:0015031">
    <property type="term" value="P:protein transport"/>
    <property type="evidence" value="ECO:0007669"/>
    <property type="project" value="InterPro"/>
</dbReference>
<dbReference type="InterPro" id="IPR010129">
    <property type="entry name" value="T1SS_HlyD"/>
</dbReference>
<comment type="subcellular location">
    <subcellularLocation>
        <location evidence="1 9">Cell inner membrane</location>
        <topology evidence="1 9">Single-pass membrane protein</topology>
    </subcellularLocation>
</comment>
<dbReference type="Gene3D" id="1.10.287.470">
    <property type="entry name" value="Helix hairpin bin"/>
    <property type="match status" value="1"/>
</dbReference>
<evidence type="ECO:0000313" key="13">
    <source>
        <dbReference type="Proteomes" id="UP000184191"/>
    </source>
</evidence>
<accession>A0A1M6Z612</accession>
<organism evidence="12 13">
    <name type="scientific">Roseovarius marisflavi</name>
    <dbReference type="NCBI Taxonomy" id="1054996"/>
    <lineage>
        <taxon>Bacteria</taxon>
        <taxon>Pseudomonadati</taxon>
        <taxon>Pseudomonadota</taxon>
        <taxon>Alphaproteobacteria</taxon>
        <taxon>Rhodobacterales</taxon>
        <taxon>Roseobacteraceae</taxon>
        <taxon>Roseovarius</taxon>
    </lineage>
</organism>
<evidence type="ECO:0000256" key="1">
    <source>
        <dbReference type="ARBA" id="ARBA00004377"/>
    </source>
</evidence>
<protein>
    <recommendedName>
        <fullName evidence="9">Membrane fusion protein (MFP) family protein</fullName>
    </recommendedName>
</protein>
<keyword evidence="8" id="KW-0472">Membrane</keyword>
<feature type="domain" description="AprE-like long alpha-helical hairpin" evidence="10">
    <location>
        <begin position="99"/>
        <end position="279"/>
    </location>
</feature>
<evidence type="ECO:0000256" key="8">
    <source>
        <dbReference type="ARBA" id="ARBA00023136"/>
    </source>
</evidence>
<dbReference type="Pfam" id="PF26002">
    <property type="entry name" value="Beta-barrel_AprE"/>
    <property type="match status" value="1"/>
</dbReference>
<dbReference type="EMBL" id="FRBN01000009">
    <property type="protein sequence ID" value="SHL25946.1"/>
    <property type="molecule type" value="Genomic_DNA"/>
</dbReference>